<evidence type="ECO:0000256" key="4">
    <source>
        <dbReference type="ARBA" id="ARBA00022989"/>
    </source>
</evidence>
<dbReference type="PANTHER" id="PTHR30086">
    <property type="entry name" value="ARGININE EXPORTER PROTEIN ARGO"/>
    <property type="match status" value="1"/>
</dbReference>
<gene>
    <name evidence="7" type="ORF">L2764_22900</name>
</gene>
<feature type="transmembrane region" description="Helical" evidence="6">
    <location>
        <begin position="78"/>
        <end position="98"/>
    </location>
</feature>
<keyword evidence="2" id="KW-1003">Cell membrane</keyword>
<accession>A0ABT0LHQ3</accession>
<evidence type="ECO:0000256" key="1">
    <source>
        <dbReference type="ARBA" id="ARBA00004651"/>
    </source>
</evidence>
<comment type="caution">
    <text evidence="7">The sequence shown here is derived from an EMBL/GenBank/DDBJ whole genome shotgun (WGS) entry which is preliminary data.</text>
</comment>
<evidence type="ECO:0000256" key="2">
    <source>
        <dbReference type="ARBA" id="ARBA00022475"/>
    </source>
</evidence>
<evidence type="ECO:0000256" key="5">
    <source>
        <dbReference type="ARBA" id="ARBA00023136"/>
    </source>
</evidence>
<evidence type="ECO:0000256" key="6">
    <source>
        <dbReference type="SAM" id="Phobius"/>
    </source>
</evidence>
<protein>
    <submittedName>
        <fullName evidence="7">LysE family translocator</fullName>
    </submittedName>
</protein>
<evidence type="ECO:0000313" key="8">
    <source>
        <dbReference type="Proteomes" id="UP001203423"/>
    </source>
</evidence>
<keyword evidence="4 6" id="KW-1133">Transmembrane helix</keyword>
<dbReference type="EMBL" id="JAKIKS010000139">
    <property type="protein sequence ID" value="MCL1127247.1"/>
    <property type="molecule type" value="Genomic_DNA"/>
</dbReference>
<dbReference type="RefSeq" id="WP_248942642.1">
    <property type="nucleotide sequence ID" value="NZ_JAKIKS010000139.1"/>
</dbReference>
<evidence type="ECO:0000313" key="7">
    <source>
        <dbReference type="EMBL" id="MCL1127247.1"/>
    </source>
</evidence>
<dbReference type="Proteomes" id="UP001203423">
    <property type="component" value="Unassembled WGS sequence"/>
</dbReference>
<proteinExistence type="predicted"/>
<feature type="transmembrane region" description="Helical" evidence="6">
    <location>
        <begin position="6"/>
        <end position="33"/>
    </location>
</feature>
<feature type="transmembrane region" description="Helical" evidence="6">
    <location>
        <begin position="40"/>
        <end position="66"/>
    </location>
</feature>
<keyword evidence="5 6" id="KW-0472">Membrane</keyword>
<sequence length="148" mass="16451">MLNVESWAAFTSIVLFIAVIPGPNALLVLFTALAKNRLMALANVAGVAFGFIVHAFISALGLSLLIAQSSMAFMMLKWIGVAYLLWLGWMNLTAGFHMKSLTTPQSHQSISVMSHFIKGLLTNLLNPKIILFYLFIYFSTICQSWRCF</sequence>
<keyword evidence="3 6" id="KW-0812">Transmembrane</keyword>
<reference evidence="7 8" key="1">
    <citation type="submission" date="2022-01" db="EMBL/GenBank/DDBJ databases">
        <title>Whole genome-based taxonomy of the Shewanellaceae.</title>
        <authorList>
            <person name="Martin-Rodriguez A.J."/>
        </authorList>
    </citation>
    <scope>NUCLEOTIDE SEQUENCE [LARGE SCALE GENOMIC DNA]</scope>
    <source>
        <strain evidence="7 8">DSM 17177</strain>
    </source>
</reference>
<dbReference type="InterPro" id="IPR001123">
    <property type="entry name" value="LeuE-type"/>
</dbReference>
<feature type="transmembrane region" description="Helical" evidence="6">
    <location>
        <begin position="119"/>
        <end position="138"/>
    </location>
</feature>
<comment type="subcellular location">
    <subcellularLocation>
        <location evidence="1">Cell membrane</location>
        <topology evidence="1">Multi-pass membrane protein</topology>
    </subcellularLocation>
</comment>
<dbReference type="Pfam" id="PF01810">
    <property type="entry name" value="LysE"/>
    <property type="match status" value="1"/>
</dbReference>
<name>A0ABT0LHQ3_9GAMM</name>
<evidence type="ECO:0000256" key="3">
    <source>
        <dbReference type="ARBA" id="ARBA00022692"/>
    </source>
</evidence>
<dbReference type="PANTHER" id="PTHR30086:SF20">
    <property type="entry name" value="ARGININE EXPORTER PROTEIN ARGO-RELATED"/>
    <property type="match status" value="1"/>
</dbReference>
<organism evidence="7 8">
    <name type="scientific">Shewanella surugensis</name>
    <dbReference type="NCBI Taxonomy" id="212020"/>
    <lineage>
        <taxon>Bacteria</taxon>
        <taxon>Pseudomonadati</taxon>
        <taxon>Pseudomonadota</taxon>
        <taxon>Gammaproteobacteria</taxon>
        <taxon>Alteromonadales</taxon>
        <taxon>Shewanellaceae</taxon>
        <taxon>Shewanella</taxon>
    </lineage>
</organism>
<keyword evidence="8" id="KW-1185">Reference proteome</keyword>